<dbReference type="GO" id="GO:0015031">
    <property type="term" value="P:protein transport"/>
    <property type="evidence" value="ECO:0007669"/>
    <property type="project" value="UniProtKB-KW"/>
</dbReference>
<dbReference type="EMBL" id="CP144102">
    <property type="protein sequence ID" value="WWC89455.1"/>
    <property type="molecule type" value="Genomic_DNA"/>
</dbReference>
<feature type="compositionally biased region" description="Basic and acidic residues" evidence="8">
    <location>
        <begin position="1"/>
        <end position="15"/>
    </location>
</feature>
<dbReference type="Proteomes" id="UP001355207">
    <property type="component" value="Chromosome 5"/>
</dbReference>
<dbReference type="InterPro" id="IPR011993">
    <property type="entry name" value="PH-like_dom_sf"/>
</dbReference>
<feature type="compositionally biased region" description="Low complexity" evidence="8">
    <location>
        <begin position="215"/>
        <end position="259"/>
    </location>
</feature>
<feature type="compositionally biased region" description="Low complexity" evidence="8">
    <location>
        <begin position="52"/>
        <end position="135"/>
    </location>
</feature>
<evidence type="ECO:0000256" key="5">
    <source>
        <dbReference type="ARBA" id="ARBA00023010"/>
    </source>
</evidence>
<feature type="compositionally biased region" description="Basic and acidic residues" evidence="8">
    <location>
        <begin position="443"/>
        <end position="454"/>
    </location>
</feature>
<keyword evidence="5" id="KW-0811">Translocation</keyword>
<evidence type="ECO:0000313" key="10">
    <source>
        <dbReference type="EMBL" id="WWC89455.1"/>
    </source>
</evidence>
<reference evidence="10 11" key="1">
    <citation type="submission" date="2024-01" db="EMBL/GenBank/DDBJ databases">
        <title>Comparative genomics of Cryptococcus and Kwoniella reveals pathogenesis evolution and contrasting modes of karyotype evolution via chromosome fusion or intercentromeric recombination.</title>
        <authorList>
            <person name="Coelho M.A."/>
            <person name="David-Palma M."/>
            <person name="Shea T."/>
            <person name="Bowers K."/>
            <person name="McGinley-Smith S."/>
            <person name="Mohammad A.W."/>
            <person name="Gnirke A."/>
            <person name="Yurkov A.M."/>
            <person name="Nowrousian M."/>
            <person name="Sun S."/>
            <person name="Cuomo C.A."/>
            <person name="Heitman J."/>
        </authorList>
    </citation>
    <scope>NUCLEOTIDE SEQUENCE [LARGE SCALE GENOMIC DNA]</scope>
    <source>
        <strain evidence="10 11">CBS 6074</strain>
    </source>
</reference>
<organism evidence="10 11">
    <name type="scientific">Kwoniella dendrophila CBS 6074</name>
    <dbReference type="NCBI Taxonomy" id="1295534"/>
    <lineage>
        <taxon>Eukaryota</taxon>
        <taxon>Fungi</taxon>
        <taxon>Dikarya</taxon>
        <taxon>Basidiomycota</taxon>
        <taxon>Agaricomycotina</taxon>
        <taxon>Tremellomycetes</taxon>
        <taxon>Tremellales</taxon>
        <taxon>Cryptococcaceae</taxon>
        <taxon>Kwoniella</taxon>
    </lineage>
</organism>
<evidence type="ECO:0000256" key="3">
    <source>
        <dbReference type="ARBA" id="ARBA00022816"/>
    </source>
</evidence>
<evidence type="ECO:0000259" key="9">
    <source>
        <dbReference type="PROSITE" id="PS50196"/>
    </source>
</evidence>
<dbReference type="SMART" id="SM00160">
    <property type="entry name" value="RanBD"/>
    <property type="match status" value="1"/>
</dbReference>
<evidence type="ECO:0000256" key="2">
    <source>
        <dbReference type="ARBA" id="ARBA00022448"/>
    </source>
</evidence>
<keyword evidence="6" id="KW-0906">Nuclear pore complex</keyword>
<sequence length="805" mass="80147">MAKRGADNQKTREGGDSDDEQVDDPGSRSAPLAPVEGRVIRGMPKRKGLGGATPTPTPAKASTPSATPFSGFAFGGSAAPTPASSSPFVFGGSSAPAPAAKPAAAPANPFGNFSFAKPAASTTAPAPTSAAEAPKPANPFGNFSFAKPAASTTAPAPTSATEAPKPATPAFASGAEPPVSAAPASTPAAAPSNPFANFSFGKTATPAANARTSNPAAPSKPFSFGSSSTPTASSSTPAASSTPASTAAPSFSAASAPRTSPIPPSDSSSNGPLPSQPSPAPEGEVLYYTSLRGLNSSILSFLTSTLENDPFIDLSVVLPALVKQYDEHLDGEAKKAGWRPEGNKASTAINGEASKPGNGTPTPFKMPAAPASGGFALPKAPTANTSSTAPSFGGFTPTATTGGTTSGFTFGNAKPAPTPAKVETPKKPSAAVTKLVADVISGKSDENKEEDKPKSFSFGAPSSSTPESSKKGNSLFSFAPSGPIHPATPESKTFSPSATIENATPAKLGKFGPGGSQPQLAFGGAKSSPGQATPGTPAASKPFSFGFGSGSGSTVPAAASTSGGATFSFGSSSSPAVGPASGSTPSFSFGSSSTTAPKPAAAPSFSFGGSSSATTSTSTPSFSFGAKPAATSGTATPSSGFSFSSFTPKSTEEPSSSGGAGDAAEGNSELPPENAEPSKNLAETTGAGEENEDTIVEQRGKLNRLEGGEFKLEGLGQFKLKRSKEAVDGKKRRRLLMRTDGSGNVVLNMSVNGSFNPTIEGSHVRFLGFDNDGKPVSYALRVKNAEVAKKIQEELQKEVDAIKSE</sequence>
<proteinExistence type="predicted"/>
<evidence type="ECO:0000256" key="6">
    <source>
        <dbReference type="ARBA" id="ARBA00023132"/>
    </source>
</evidence>
<feature type="region of interest" description="Disordered" evidence="8">
    <location>
        <begin position="332"/>
        <end position="694"/>
    </location>
</feature>
<keyword evidence="4" id="KW-0653">Protein transport</keyword>
<dbReference type="InterPro" id="IPR053074">
    <property type="entry name" value="NPC_Nucleoporin"/>
</dbReference>
<dbReference type="RefSeq" id="XP_066076218.1">
    <property type="nucleotide sequence ID" value="XM_066220121.1"/>
</dbReference>
<keyword evidence="3" id="KW-0509">mRNA transport</keyword>
<feature type="domain" description="RanBD1" evidence="9">
    <location>
        <begin position="669"/>
        <end position="804"/>
    </location>
</feature>
<evidence type="ECO:0000313" key="11">
    <source>
        <dbReference type="Proteomes" id="UP001355207"/>
    </source>
</evidence>
<feature type="compositionally biased region" description="Polar residues" evidence="8">
    <location>
        <begin position="460"/>
        <end position="476"/>
    </location>
</feature>
<protein>
    <recommendedName>
        <fullName evidence="9">RanBD1 domain-containing protein</fullName>
    </recommendedName>
</protein>
<feature type="region of interest" description="Disordered" evidence="8">
    <location>
        <begin position="1"/>
        <end position="284"/>
    </location>
</feature>
<evidence type="ECO:0000256" key="7">
    <source>
        <dbReference type="ARBA" id="ARBA00023242"/>
    </source>
</evidence>
<dbReference type="AlphaFoldDB" id="A0AAX4JVJ2"/>
<dbReference type="Pfam" id="PF00638">
    <property type="entry name" value="Ran_BP1"/>
    <property type="match status" value="1"/>
</dbReference>
<feature type="compositionally biased region" description="Low complexity" evidence="8">
    <location>
        <begin position="390"/>
        <end position="411"/>
    </location>
</feature>
<evidence type="ECO:0000256" key="8">
    <source>
        <dbReference type="SAM" id="MobiDB-lite"/>
    </source>
</evidence>
<feature type="compositionally biased region" description="Low complexity" evidence="8">
    <location>
        <begin position="143"/>
        <end position="196"/>
    </location>
</feature>
<keyword evidence="11" id="KW-1185">Reference proteome</keyword>
<dbReference type="GO" id="GO:0005643">
    <property type="term" value="C:nuclear pore"/>
    <property type="evidence" value="ECO:0007669"/>
    <property type="project" value="UniProtKB-SubCell"/>
</dbReference>
<name>A0AAX4JVJ2_9TREE</name>
<dbReference type="GeneID" id="91095049"/>
<dbReference type="PANTHER" id="PTHR38697:SF1">
    <property type="entry name" value="NUCLEAR PORE COMPLEX PROTEIN SIMILAR TO S. CEREVISIAE NUP2 (EUROFUNG)"/>
    <property type="match status" value="1"/>
</dbReference>
<feature type="compositionally biased region" description="Low complexity" evidence="8">
    <location>
        <begin position="552"/>
        <end position="669"/>
    </location>
</feature>
<gene>
    <name evidence="10" type="ORF">L201_004379</name>
</gene>
<dbReference type="GO" id="GO:0051028">
    <property type="term" value="P:mRNA transport"/>
    <property type="evidence" value="ECO:0007669"/>
    <property type="project" value="UniProtKB-KW"/>
</dbReference>
<feature type="compositionally biased region" description="Polar residues" evidence="8">
    <location>
        <begin position="490"/>
        <end position="502"/>
    </location>
</feature>
<dbReference type="SUPFAM" id="SSF50729">
    <property type="entry name" value="PH domain-like"/>
    <property type="match status" value="1"/>
</dbReference>
<comment type="subcellular location">
    <subcellularLocation>
        <location evidence="1">Nucleus</location>
        <location evidence="1">Nuclear pore complex</location>
    </subcellularLocation>
</comment>
<dbReference type="CDD" id="cd13170">
    <property type="entry name" value="RanBD_NUP50"/>
    <property type="match status" value="1"/>
</dbReference>
<evidence type="ECO:0000256" key="4">
    <source>
        <dbReference type="ARBA" id="ARBA00022927"/>
    </source>
</evidence>
<keyword evidence="7" id="KW-0539">Nucleus</keyword>
<dbReference type="InterPro" id="IPR015007">
    <property type="entry name" value="NUP2/50/61"/>
</dbReference>
<dbReference type="InterPro" id="IPR000156">
    <property type="entry name" value="Ran_bind_dom"/>
</dbReference>
<dbReference type="Gene3D" id="2.30.29.30">
    <property type="entry name" value="Pleckstrin-homology domain (PH domain)/Phosphotyrosine-binding domain (PTB)"/>
    <property type="match status" value="1"/>
</dbReference>
<dbReference type="PROSITE" id="PS50196">
    <property type="entry name" value="RANBD1"/>
    <property type="match status" value="1"/>
</dbReference>
<dbReference type="PANTHER" id="PTHR38697">
    <property type="entry name" value="NUCLEAR PORE COMPLEX PROTEIN SIMILAR TO S. CEREVISIAE NUP2 (EUROFUNG)"/>
    <property type="match status" value="1"/>
</dbReference>
<accession>A0AAX4JVJ2</accession>
<dbReference type="Pfam" id="PF08911">
    <property type="entry name" value="NUP50"/>
    <property type="match status" value="1"/>
</dbReference>
<evidence type="ECO:0000256" key="1">
    <source>
        <dbReference type="ARBA" id="ARBA00004567"/>
    </source>
</evidence>
<keyword evidence="2" id="KW-0813">Transport</keyword>